<proteinExistence type="predicted"/>
<dbReference type="EMBL" id="MLQL01000007">
    <property type="protein sequence ID" value="OQE25975.1"/>
    <property type="molecule type" value="Genomic_DNA"/>
</dbReference>
<dbReference type="OrthoDB" id="4257014at2759"/>
<organism evidence="2 3">
    <name type="scientific">Penicillium flavigenum</name>
    <dbReference type="NCBI Taxonomy" id="254877"/>
    <lineage>
        <taxon>Eukaryota</taxon>
        <taxon>Fungi</taxon>
        <taxon>Dikarya</taxon>
        <taxon>Ascomycota</taxon>
        <taxon>Pezizomycotina</taxon>
        <taxon>Eurotiomycetes</taxon>
        <taxon>Eurotiomycetidae</taxon>
        <taxon>Eurotiales</taxon>
        <taxon>Aspergillaceae</taxon>
        <taxon>Penicillium</taxon>
    </lineage>
</organism>
<sequence length="53" mass="5600">MKLLLQGTTILAILIANASAAKSGIFAANGVELEMYQSGEDIIYGEPQSMVQV</sequence>
<protein>
    <submittedName>
        <fullName evidence="2">Uncharacterized protein</fullName>
    </submittedName>
</protein>
<feature type="chain" id="PRO_5013342818" evidence="1">
    <location>
        <begin position="21"/>
        <end position="53"/>
    </location>
</feature>
<reference evidence="3" key="1">
    <citation type="journal article" date="2017" name="Nat. Microbiol.">
        <title>Global analysis of biosynthetic gene clusters reveals vast potential of secondary metabolite production in Penicillium species.</title>
        <authorList>
            <person name="Nielsen J.C."/>
            <person name="Grijseels S."/>
            <person name="Prigent S."/>
            <person name="Ji B."/>
            <person name="Dainat J."/>
            <person name="Nielsen K.F."/>
            <person name="Frisvad J.C."/>
            <person name="Workman M."/>
            <person name="Nielsen J."/>
        </authorList>
    </citation>
    <scope>NUCLEOTIDE SEQUENCE [LARGE SCALE GENOMIC DNA]</scope>
    <source>
        <strain evidence="3">IBT 14082</strain>
    </source>
</reference>
<name>A0A1V6TI03_9EURO</name>
<evidence type="ECO:0000313" key="2">
    <source>
        <dbReference type="EMBL" id="OQE25975.1"/>
    </source>
</evidence>
<gene>
    <name evidence="2" type="ORF">PENFLA_c007G01329</name>
</gene>
<accession>A0A1V6TI03</accession>
<feature type="signal peptide" evidence="1">
    <location>
        <begin position="1"/>
        <end position="20"/>
    </location>
</feature>
<keyword evidence="3" id="KW-1185">Reference proteome</keyword>
<keyword evidence="1" id="KW-0732">Signal</keyword>
<evidence type="ECO:0000313" key="3">
    <source>
        <dbReference type="Proteomes" id="UP000191342"/>
    </source>
</evidence>
<evidence type="ECO:0000256" key="1">
    <source>
        <dbReference type="SAM" id="SignalP"/>
    </source>
</evidence>
<comment type="caution">
    <text evidence="2">The sequence shown here is derived from an EMBL/GenBank/DDBJ whole genome shotgun (WGS) entry which is preliminary data.</text>
</comment>
<dbReference type="AlphaFoldDB" id="A0A1V6TI03"/>
<dbReference type="Proteomes" id="UP000191342">
    <property type="component" value="Unassembled WGS sequence"/>
</dbReference>